<dbReference type="STRING" id="1395513.P343_07775"/>
<comment type="caution">
    <text evidence="2">The sequence shown here is derived from an EMBL/GenBank/DDBJ whole genome shotgun (WGS) entry which is preliminary data.</text>
</comment>
<accession>V6J616</accession>
<sequence>MVTISIGDGGANAYFLYIRVGEFSLPNMMHIFLPAGLLAVMFITFY</sequence>
<keyword evidence="1" id="KW-0472">Membrane</keyword>
<evidence type="ECO:0000313" key="2">
    <source>
        <dbReference type="EMBL" id="EST12204.1"/>
    </source>
</evidence>
<keyword evidence="3" id="KW-1185">Reference proteome</keyword>
<dbReference type="PATRIC" id="fig|1395513.3.peg.1578"/>
<gene>
    <name evidence="2" type="ORF">P343_07775</name>
</gene>
<organism evidence="2 3">
    <name type="scientific">Sporolactobacillus laevolacticus DSM 442</name>
    <dbReference type="NCBI Taxonomy" id="1395513"/>
    <lineage>
        <taxon>Bacteria</taxon>
        <taxon>Bacillati</taxon>
        <taxon>Bacillota</taxon>
        <taxon>Bacilli</taxon>
        <taxon>Bacillales</taxon>
        <taxon>Sporolactobacillaceae</taxon>
        <taxon>Sporolactobacillus</taxon>
    </lineage>
</organism>
<proteinExistence type="predicted"/>
<reference evidence="2 3" key="1">
    <citation type="journal article" date="2013" name="Genome Announc.">
        <title>Genome Sequence of Sporolactobacillus laevolacticus DSM442, an Efficient Polymer-Grade D-Lactate Producer from Agricultural Waste Cottonseed as a Nitrogen Source.</title>
        <authorList>
            <person name="Wang H."/>
            <person name="Wang L."/>
            <person name="Ju J."/>
            <person name="Yu B."/>
            <person name="Ma Y."/>
        </authorList>
    </citation>
    <scope>NUCLEOTIDE SEQUENCE [LARGE SCALE GENOMIC DNA]</scope>
    <source>
        <strain evidence="2 3">DSM 442</strain>
    </source>
</reference>
<protein>
    <submittedName>
        <fullName evidence="2">Uncharacterized protein</fullName>
    </submittedName>
</protein>
<keyword evidence="1" id="KW-0812">Transmembrane</keyword>
<feature type="transmembrane region" description="Helical" evidence="1">
    <location>
        <begin position="28"/>
        <end position="45"/>
    </location>
</feature>
<keyword evidence="1" id="KW-1133">Transmembrane helix</keyword>
<evidence type="ECO:0000313" key="3">
    <source>
        <dbReference type="Proteomes" id="UP000018296"/>
    </source>
</evidence>
<dbReference type="Proteomes" id="UP000018296">
    <property type="component" value="Unassembled WGS sequence"/>
</dbReference>
<dbReference type="EMBL" id="AWTC01000006">
    <property type="protein sequence ID" value="EST12204.1"/>
    <property type="molecule type" value="Genomic_DNA"/>
</dbReference>
<dbReference type="AlphaFoldDB" id="V6J616"/>
<evidence type="ECO:0000256" key="1">
    <source>
        <dbReference type="SAM" id="Phobius"/>
    </source>
</evidence>
<name>V6J616_9BACL</name>